<feature type="compositionally biased region" description="Basic and acidic residues" evidence="1">
    <location>
        <begin position="600"/>
        <end position="614"/>
    </location>
</feature>
<feature type="compositionally biased region" description="Basic residues" evidence="1">
    <location>
        <begin position="504"/>
        <end position="515"/>
    </location>
</feature>
<dbReference type="AlphaFoldDB" id="A0A1C7ME22"/>
<feature type="region of interest" description="Disordered" evidence="1">
    <location>
        <begin position="431"/>
        <end position="463"/>
    </location>
</feature>
<feature type="compositionally biased region" description="Polar residues" evidence="1">
    <location>
        <begin position="521"/>
        <end position="538"/>
    </location>
</feature>
<keyword evidence="3" id="KW-1185">Reference proteome</keyword>
<name>A0A1C7ME22_GRIFR</name>
<evidence type="ECO:0000256" key="1">
    <source>
        <dbReference type="SAM" id="MobiDB-lite"/>
    </source>
</evidence>
<evidence type="ECO:0000313" key="3">
    <source>
        <dbReference type="Proteomes" id="UP000092993"/>
    </source>
</evidence>
<feature type="region of interest" description="Disordered" evidence="1">
    <location>
        <begin position="490"/>
        <end position="538"/>
    </location>
</feature>
<gene>
    <name evidence="2" type="ORF">A0H81_07044</name>
</gene>
<dbReference type="Proteomes" id="UP000092993">
    <property type="component" value="Unassembled WGS sequence"/>
</dbReference>
<feature type="region of interest" description="Disordered" evidence="1">
    <location>
        <begin position="578"/>
        <end position="614"/>
    </location>
</feature>
<organism evidence="2 3">
    <name type="scientific">Grifola frondosa</name>
    <name type="common">Maitake</name>
    <name type="synonym">Polyporus frondosus</name>
    <dbReference type="NCBI Taxonomy" id="5627"/>
    <lineage>
        <taxon>Eukaryota</taxon>
        <taxon>Fungi</taxon>
        <taxon>Dikarya</taxon>
        <taxon>Basidiomycota</taxon>
        <taxon>Agaricomycotina</taxon>
        <taxon>Agaricomycetes</taxon>
        <taxon>Polyporales</taxon>
        <taxon>Grifolaceae</taxon>
        <taxon>Grifola</taxon>
    </lineage>
</organism>
<sequence length="614" mass="67525">MLGRRTHERAADSLRLVGVCLQVFWVHDMMRNRVDDDGGILSSSTHPPWHNGRGKSLASLNSLRSTSTNTPACSALNHSDGLCGRRNRVCLRRSAVMCFICDSKLERFEPREQHSSGTRRAPPKSFAGTLSAAAKMRSLKEELQLRIHEVFLPVFDDELSSTGCRVGVDDAVSGALAIMHNVEKTSGAQALRKYIVLWRDSSLETEVVALGMPSQNVVNILRKEDVYLNIISRDNLSYYDLVLFDLVVNPAQQMILFLSGTPHEKRCESDTSPLPSLLSGLHRRGTSPNHPVENLFQYKVEVAKEPARYQDFFELYYTNTARRCCPLVTSIQNFKPPRYKVFQSLPAIIVTHLGCLRVPKWSDFPLESYFNLNVMPQPDPMARTEEYTTGFSSVAGSSSQPYPSPSIQTDYPPACLCRTKGAHSRIVAQRLGGDSGARTPAQDPPRHGLGTGETRGTEAGPSTLHTIEESSHSLAVSQSGAIDPVLQEAEPTPPAVFSQPHPSRPIRRLPRRSPNRARQPPATTSVAVEPSPSATSDGSRVLSLNAHINNTQPTTAVDVVPPVRRSTRLKNPAVVLDIPPADDTAAPLRKTRGSRKVIKRGKEGRARDDDAFAG</sequence>
<reference evidence="2 3" key="1">
    <citation type="submission" date="2016-03" db="EMBL/GenBank/DDBJ databases">
        <title>Whole genome sequencing of Grifola frondosa 9006-11.</title>
        <authorList>
            <person name="Min B."/>
            <person name="Park H."/>
            <person name="Kim J.-G."/>
            <person name="Cho H."/>
            <person name="Oh Y.-L."/>
            <person name="Kong W.-S."/>
            <person name="Choi I.-G."/>
        </authorList>
    </citation>
    <scope>NUCLEOTIDE SEQUENCE [LARGE SCALE GENOMIC DNA]</scope>
    <source>
        <strain evidence="2 3">9006-11</strain>
    </source>
</reference>
<proteinExistence type="predicted"/>
<protein>
    <submittedName>
        <fullName evidence="2">Uncharacterized protein</fullName>
    </submittedName>
</protein>
<comment type="caution">
    <text evidence="2">The sequence shown here is derived from an EMBL/GenBank/DDBJ whole genome shotgun (WGS) entry which is preliminary data.</text>
</comment>
<dbReference type="EMBL" id="LUGG01000007">
    <property type="protein sequence ID" value="OBZ73234.1"/>
    <property type="molecule type" value="Genomic_DNA"/>
</dbReference>
<feature type="compositionally biased region" description="Basic residues" evidence="1">
    <location>
        <begin position="589"/>
        <end position="599"/>
    </location>
</feature>
<accession>A0A1C7ME22</accession>
<evidence type="ECO:0000313" key="2">
    <source>
        <dbReference type="EMBL" id="OBZ73234.1"/>
    </source>
</evidence>